<dbReference type="EMBL" id="PEIB01000013">
    <property type="protein sequence ID" value="RXJ73074.1"/>
    <property type="molecule type" value="Genomic_DNA"/>
</dbReference>
<evidence type="ECO:0000256" key="4">
    <source>
        <dbReference type="ARBA" id="ARBA00022723"/>
    </source>
</evidence>
<dbReference type="PANTHER" id="PTHR43112">
    <property type="entry name" value="FERREDOXIN"/>
    <property type="match status" value="1"/>
</dbReference>
<name>A0A4Q0YSH3_9GAMM</name>
<keyword evidence="5" id="KW-0249">Electron transport</keyword>
<keyword evidence="3" id="KW-0001">2Fe-2S</keyword>
<dbReference type="GO" id="GO:0046872">
    <property type="term" value="F:metal ion binding"/>
    <property type="evidence" value="ECO:0007669"/>
    <property type="project" value="UniProtKB-KW"/>
</dbReference>
<sequence length="87" mass="9769">MFTVHLMPSDEQFMVSEHQTILAAALEAGVRFPNRCQIGACATCLCQMIEGEVQYRLDPVMTAEEKAQGWVFTCQAYPKTDLVLQLD</sequence>
<dbReference type="PROSITE" id="PS51085">
    <property type="entry name" value="2FE2S_FER_2"/>
    <property type="match status" value="1"/>
</dbReference>
<organism evidence="10 11">
    <name type="scientific">Veronia nyctiphanis</name>
    <dbReference type="NCBI Taxonomy" id="1278244"/>
    <lineage>
        <taxon>Bacteria</taxon>
        <taxon>Pseudomonadati</taxon>
        <taxon>Pseudomonadota</taxon>
        <taxon>Gammaproteobacteria</taxon>
        <taxon>Vibrionales</taxon>
        <taxon>Vibrionaceae</taxon>
        <taxon>Veronia</taxon>
    </lineage>
</organism>
<keyword evidence="7" id="KW-0411">Iron-sulfur</keyword>
<feature type="domain" description="2Fe-2S ferredoxin-type" evidence="9">
    <location>
        <begin position="2"/>
        <end position="87"/>
    </location>
</feature>
<evidence type="ECO:0000256" key="1">
    <source>
        <dbReference type="ARBA" id="ARBA00007874"/>
    </source>
</evidence>
<protein>
    <submittedName>
        <fullName evidence="10">Ferredoxin</fullName>
    </submittedName>
</protein>
<evidence type="ECO:0000313" key="10">
    <source>
        <dbReference type="EMBL" id="RXJ73074.1"/>
    </source>
</evidence>
<keyword evidence="2" id="KW-0813">Transport</keyword>
<accession>A0A4Q0YSH3</accession>
<dbReference type="PROSITE" id="PS00197">
    <property type="entry name" value="2FE2S_FER_1"/>
    <property type="match status" value="1"/>
</dbReference>
<dbReference type="CDD" id="cd00207">
    <property type="entry name" value="fer2"/>
    <property type="match status" value="1"/>
</dbReference>
<dbReference type="InterPro" id="IPR036010">
    <property type="entry name" value="2Fe-2S_ferredoxin-like_sf"/>
</dbReference>
<dbReference type="AlphaFoldDB" id="A0A4Q0YSH3"/>
<dbReference type="InterPro" id="IPR006058">
    <property type="entry name" value="2Fe2S_fd_BS"/>
</dbReference>
<dbReference type="PANTHER" id="PTHR43112:SF3">
    <property type="entry name" value="FERREDOXIN-2, CHLOROPLASTIC"/>
    <property type="match status" value="1"/>
</dbReference>
<dbReference type="SUPFAM" id="SSF54292">
    <property type="entry name" value="2Fe-2S ferredoxin-like"/>
    <property type="match status" value="1"/>
</dbReference>
<evidence type="ECO:0000256" key="3">
    <source>
        <dbReference type="ARBA" id="ARBA00022714"/>
    </source>
</evidence>
<gene>
    <name evidence="10" type="ORF">CS022_11960</name>
</gene>
<comment type="caution">
    <text evidence="10">The sequence shown here is derived from an EMBL/GenBank/DDBJ whole genome shotgun (WGS) entry which is preliminary data.</text>
</comment>
<evidence type="ECO:0000256" key="8">
    <source>
        <dbReference type="ARBA" id="ARBA00034078"/>
    </source>
</evidence>
<dbReference type="Gene3D" id="3.10.20.30">
    <property type="match status" value="1"/>
</dbReference>
<comment type="cofactor">
    <cofactor evidence="8">
        <name>[2Fe-2S] cluster</name>
        <dbReference type="ChEBI" id="CHEBI:190135"/>
    </cofactor>
</comment>
<evidence type="ECO:0000313" key="11">
    <source>
        <dbReference type="Proteomes" id="UP000290287"/>
    </source>
</evidence>
<evidence type="ECO:0000256" key="2">
    <source>
        <dbReference type="ARBA" id="ARBA00022448"/>
    </source>
</evidence>
<dbReference type="OrthoDB" id="9806195at2"/>
<dbReference type="Proteomes" id="UP000290287">
    <property type="component" value="Unassembled WGS sequence"/>
</dbReference>
<evidence type="ECO:0000259" key="9">
    <source>
        <dbReference type="PROSITE" id="PS51085"/>
    </source>
</evidence>
<reference evidence="10 11" key="1">
    <citation type="submission" date="2017-10" db="EMBL/GenBank/DDBJ databases">
        <title>Nyctiphanis sp. nov., isolated from the stomach of the euphausiid Nyctiphanes simplex (Hansen, 1911) in the Gulf of California.</title>
        <authorList>
            <person name="Gomez-Gil B."/>
            <person name="Aguilar-Mendez M."/>
            <person name="Lopez-Cortes A."/>
            <person name="Gomez-Gutierrez J."/>
            <person name="Roque A."/>
            <person name="Lang E."/>
            <person name="Gonzalez-Castillo A."/>
        </authorList>
    </citation>
    <scope>NUCLEOTIDE SEQUENCE [LARGE SCALE GENOMIC DNA]</scope>
    <source>
        <strain evidence="10 11">CAIM 600</strain>
    </source>
</reference>
<keyword evidence="4" id="KW-0479">Metal-binding</keyword>
<dbReference type="InterPro" id="IPR012675">
    <property type="entry name" value="Beta-grasp_dom_sf"/>
</dbReference>
<evidence type="ECO:0000256" key="5">
    <source>
        <dbReference type="ARBA" id="ARBA00022982"/>
    </source>
</evidence>
<dbReference type="InterPro" id="IPR001041">
    <property type="entry name" value="2Fe-2S_ferredoxin-type"/>
</dbReference>
<dbReference type="Pfam" id="PF00111">
    <property type="entry name" value="Fer2"/>
    <property type="match status" value="1"/>
</dbReference>
<evidence type="ECO:0000256" key="6">
    <source>
        <dbReference type="ARBA" id="ARBA00023004"/>
    </source>
</evidence>
<evidence type="ECO:0000256" key="7">
    <source>
        <dbReference type="ARBA" id="ARBA00023014"/>
    </source>
</evidence>
<proteinExistence type="inferred from homology"/>
<keyword evidence="6" id="KW-0408">Iron</keyword>
<keyword evidence="11" id="KW-1185">Reference proteome</keyword>
<dbReference type="GO" id="GO:0051537">
    <property type="term" value="F:2 iron, 2 sulfur cluster binding"/>
    <property type="evidence" value="ECO:0007669"/>
    <property type="project" value="UniProtKB-KW"/>
</dbReference>
<comment type="similarity">
    <text evidence="1">Belongs to the 2Fe2S plant-type ferredoxin family.</text>
</comment>